<protein>
    <submittedName>
        <fullName evidence="1">Uncharacterized protein</fullName>
    </submittedName>
</protein>
<keyword evidence="2" id="KW-1185">Reference proteome</keyword>
<reference evidence="1" key="1">
    <citation type="submission" date="2018-05" db="EMBL/GenBank/DDBJ databases">
        <title>Draft genome of Mucuna pruriens seed.</title>
        <authorList>
            <person name="Nnadi N.E."/>
            <person name="Vos R."/>
            <person name="Hasami M.H."/>
            <person name="Devisetty U.K."/>
            <person name="Aguiy J.C."/>
        </authorList>
    </citation>
    <scope>NUCLEOTIDE SEQUENCE [LARGE SCALE GENOMIC DNA]</scope>
    <source>
        <strain evidence="1">JCA_2017</strain>
    </source>
</reference>
<dbReference type="EMBL" id="QJKJ01002958">
    <property type="protein sequence ID" value="RDY00569.1"/>
    <property type="molecule type" value="Genomic_DNA"/>
</dbReference>
<feature type="non-terminal residue" evidence="1">
    <location>
        <position position="1"/>
    </location>
</feature>
<organism evidence="1 2">
    <name type="scientific">Mucuna pruriens</name>
    <name type="common">Velvet bean</name>
    <name type="synonym">Dolichos pruriens</name>
    <dbReference type="NCBI Taxonomy" id="157652"/>
    <lineage>
        <taxon>Eukaryota</taxon>
        <taxon>Viridiplantae</taxon>
        <taxon>Streptophyta</taxon>
        <taxon>Embryophyta</taxon>
        <taxon>Tracheophyta</taxon>
        <taxon>Spermatophyta</taxon>
        <taxon>Magnoliopsida</taxon>
        <taxon>eudicotyledons</taxon>
        <taxon>Gunneridae</taxon>
        <taxon>Pentapetalae</taxon>
        <taxon>rosids</taxon>
        <taxon>fabids</taxon>
        <taxon>Fabales</taxon>
        <taxon>Fabaceae</taxon>
        <taxon>Papilionoideae</taxon>
        <taxon>50 kb inversion clade</taxon>
        <taxon>NPAAA clade</taxon>
        <taxon>indigoferoid/millettioid clade</taxon>
        <taxon>Phaseoleae</taxon>
        <taxon>Mucuna</taxon>
    </lineage>
</organism>
<evidence type="ECO:0000313" key="1">
    <source>
        <dbReference type="EMBL" id="RDY00569.1"/>
    </source>
</evidence>
<proteinExistence type="predicted"/>
<comment type="caution">
    <text evidence="1">The sequence shown here is derived from an EMBL/GenBank/DDBJ whole genome shotgun (WGS) entry which is preliminary data.</text>
</comment>
<sequence>MEDWCLTPEIQLLCRNITVEYPQMMRMPYMSWSKLRHVRGSRLMITRGTKTHEKQASWEKYSQLWVEY</sequence>
<evidence type="ECO:0000313" key="2">
    <source>
        <dbReference type="Proteomes" id="UP000257109"/>
    </source>
</evidence>
<gene>
    <name evidence="1" type="ORF">CR513_16230</name>
</gene>
<accession>A0A371HCP2</accession>
<name>A0A371HCP2_MUCPR</name>
<dbReference type="Proteomes" id="UP000257109">
    <property type="component" value="Unassembled WGS sequence"/>
</dbReference>
<dbReference type="AlphaFoldDB" id="A0A371HCP2"/>